<dbReference type="OrthoDB" id="63123at2"/>
<evidence type="ECO:0000256" key="4">
    <source>
        <dbReference type="ARBA" id="ARBA00023163"/>
    </source>
</evidence>
<keyword evidence="7" id="KW-1185">Reference proteome</keyword>
<dbReference type="PANTHER" id="PTHR30346">
    <property type="entry name" value="TRANSCRIPTIONAL DUAL REGULATOR HCAR-RELATED"/>
    <property type="match status" value="1"/>
</dbReference>
<dbReference type="PANTHER" id="PTHR30346:SF28">
    <property type="entry name" value="HTH-TYPE TRANSCRIPTIONAL REGULATOR CYNR"/>
    <property type="match status" value="1"/>
</dbReference>
<dbReference type="PRINTS" id="PR00039">
    <property type="entry name" value="HTHLYSR"/>
</dbReference>
<evidence type="ECO:0000256" key="3">
    <source>
        <dbReference type="ARBA" id="ARBA00023125"/>
    </source>
</evidence>
<dbReference type="AlphaFoldDB" id="C6LLV7"/>
<evidence type="ECO:0000313" key="6">
    <source>
        <dbReference type="EMBL" id="EET58367.1"/>
    </source>
</evidence>
<evidence type="ECO:0000256" key="1">
    <source>
        <dbReference type="ARBA" id="ARBA00009437"/>
    </source>
</evidence>
<organism evidence="6 7">
    <name type="scientific">Marvinbryantia formatexigens DSM 14469</name>
    <dbReference type="NCBI Taxonomy" id="478749"/>
    <lineage>
        <taxon>Bacteria</taxon>
        <taxon>Bacillati</taxon>
        <taxon>Bacillota</taxon>
        <taxon>Clostridia</taxon>
        <taxon>Lachnospirales</taxon>
        <taxon>Lachnospiraceae</taxon>
        <taxon>Marvinbryantia</taxon>
    </lineage>
</organism>
<dbReference type="GO" id="GO:0032993">
    <property type="term" value="C:protein-DNA complex"/>
    <property type="evidence" value="ECO:0007669"/>
    <property type="project" value="TreeGrafter"/>
</dbReference>
<feature type="domain" description="HTH lysR-type" evidence="5">
    <location>
        <begin position="2"/>
        <end position="59"/>
    </location>
</feature>
<accession>C6LLV7</accession>
<dbReference type="Proteomes" id="UP000005561">
    <property type="component" value="Unassembled WGS sequence"/>
</dbReference>
<keyword evidence="2" id="KW-0805">Transcription regulation</keyword>
<dbReference type="InterPro" id="IPR036390">
    <property type="entry name" value="WH_DNA-bd_sf"/>
</dbReference>
<dbReference type="InterPro" id="IPR036388">
    <property type="entry name" value="WH-like_DNA-bd_sf"/>
</dbReference>
<dbReference type="GO" id="GO:0003677">
    <property type="term" value="F:DNA binding"/>
    <property type="evidence" value="ECO:0007669"/>
    <property type="project" value="UniProtKB-KW"/>
</dbReference>
<evidence type="ECO:0000313" key="7">
    <source>
        <dbReference type="Proteomes" id="UP000005561"/>
    </source>
</evidence>
<keyword evidence="3" id="KW-0238">DNA-binding</keyword>
<dbReference type="Gene3D" id="1.10.10.10">
    <property type="entry name" value="Winged helix-like DNA-binding domain superfamily/Winged helix DNA-binding domain"/>
    <property type="match status" value="1"/>
</dbReference>
<gene>
    <name evidence="6" type="ORF">BRYFOR_09656</name>
</gene>
<comment type="caution">
    <text evidence="6">The sequence shown here is derived from an EMBL/GenBank/DDBJ whole genome shotgun (WGS) entry which is preliminary data.</text>
</comment>
<evidence type="ECO:0000259" key="5">
    <source>
        <dbReference type="PROSITE" id="PS50931"/>
    </source>
</evidence>
<comment type="similarity">
    <text evidence="1">Belongs to the LysR transcriptional regulatory family.</text>
</comment>
<dbReference type="GO" id="GO:0003700">
    <property type="term" value="F:DNA-binding transcription factor activity"/>
    <property type="evidence" value="ECO:0007669"/>
    <property type="project" value="InterPro"/>
</dbReference>
<dbReference type="STRING" id="168384.SAMN05660368_00888"/>
<dbReference type="EMBL" id="ACCL02000034">
    <property type="protein sequence ID" value="EET58367.1"/>
    <property type="molecule type" value="Genomic_DNA"/>
</dbReference>
<dbReference type="RefSeq" id="WP_006864408.1">
    <property type="nucleotide sequence ID" value="NZ_ACCL02000034.1"/>
</dbReference>
<dbReference type="SUPFAM" id="SSF53850">
    <property type="entry name" value="Periplasmic binding protein-like II"/>
    <property type="match status" value="1"/>
</dbReference>
<proteinExistence type="inferred from homology"/>
<sequence>MIKIDYIREFVILAETLSFSKTAELTYVTQPALTRHIAALEEELGGKLLYRNTRNVSLTPAGEAAYEPLCALLTNYMTIKEQTISLSAGKQGVLRISSPYYWTEDFMEPGVELFMEDHPDAEVQIFSCQPPEGMQDIMSGKSDILLYMKILDVDDHIRYASFAKERFAVVCLKDSHLAKYDSLFLEQIHGEQIISFDFENSVFSGYNRHLLALMAKRCIYPKDFLIAQQVDTVGISLRKHGGISILPYGLRHMDRSYLKFLPLMDEDCLIDMCLYYRTDNDNPLISQFVRAAVTANRPHPVIQESFLQVRQ</sequence>
<dbReference type="InterPro" id="IPR005119">
    <property type="entry name" value="LysR_subst-bd"/>
</dbReference>
<protein>
    <submittedName>
        <fullName evidence="6">Transcriptional regulator, LysR family</fullName>
    </submittedName>
</protein>
<dbReference type="PROSITE" id="PS50931">
    <property type="entry name" value="HTH_LYSR"/>
    <property type="match status" value="1"/>
</dbReference>
<dbReference type="Pfam" id="PF00126">
    <property type="entry name" value="HTH_1"/>
    <property type="match status" value="1"/>
</dbReference>
<evidence type="ECO:0000256" key="2">
    <source>
        <dbReference type="ARBA" id="ARBA00023015"/>
    </source>
</evidence>
<dbReference type="SUPFAM" id="SSF46785">
    <property type="entry name" value="Winged helix' DNA-binding domain"/>
    <property type="match status" value="1"/>
</dbReference>
<name>C6LLV7_9FIRM</name>
<dbReference type="InterPro" id="IPR000847">
    <property type="entry name" value="LysR_HTH_N"/>
</dbReference>
<dbReference type="Pfam" id="PF03466">
    <property type="entry name" value="LysR_substrate"/>
    <property type="match status" value="1"/>
</dbReference>
<keyword evidence="4" id="KW-0804">Transcription</keyword>
<dbReference type="Gene3D" id="3.40.190.10">
    <property type="entry name" value="Periplasmic binding protein-like II"/>
    <property type="match status" value="2"/>
</dbReference>
<dbReference type="eggNOG" id="COG0583">
    <property type="taxonomic scope" value="Bacteria"/>
</dbReference>
<reference evidence="6" key="1">
    <citation type="submission" date="2009-07" db="EMBL/GenBank/DDBJ databases">
        <authorList>
            <person name="Weinstock G."/>
            <person name="Sodergren E."/>
            <person name="Clifton S."/>
            <person name="Fulton L."/>
            <person name="Fulton B."/>
            <person name="Courtney L."/>
            <person name="Fronick C."/>
            <person name="Harrison M."/>
            <person name="Strong C."/>
            <person name="Farmer C."/>
            <person name="Delahaunty K."/>
            <person name="Markovic C."/>
            <person name="Hall O."/>
            <person name="Minx P."/>
            <person name="Tomlinson C."/>
            <person name="Mitreva M."/>
            <person name="Nelson J."/>
            <person name="Hou S."/>
            <person name="Wollam A."/>
            <person name="Pepin K.H."/>
            <person name="Johnson M."/>
            <person name="Bhonagiri V."/>
            <person name="Nash W.E."/>
            <person name="Warren W."/>
            <person name="Chinwalla A."/>
            <person name="Mardis E.R."/>
            <person name="Wilson R.K."/>
        </authorList>
    </citation>
    <scope>NUCLEOTIDE SEQUENCE [LARGE SCALE GENOMIC DNA]</scope>
    <source>
        <strain evidence="6">DSM 14469</strain>
    </source>
</reference>